<evidence type="ECO:0000313" key="3">
    <source>
        <dbReference type="Proteomes" id="UP000701801"/>
    </source>
</evidence>
<evidence type="ECO:0000313" key="2">
    <source>
        <dbReference type="EMBL" id="CAG8982219.1"/>
    </source>
</evidence>
<organism evidence="2 3">
    <name type="scientific">Hymenoscyphus albidus</name>
    <dbReference type="NCBI Taxonomy" id="595503"/>
    <lineage>
        <taxon>Eukaryota</taxon>
        <taxon>Fungi</taxon>
        <taxon>Dikarya</taxon>
        <taxon>Ascomycota</taxon>
        <taxon>Pezizomycotina</taxon>
        <taxon>Leotiomycetes</taxon>
        <taxon>Helotiales</taxon>
        <taxon>Helotiaceae</taxon>
        <taxon>Hymenoscyphus</taxon>
    </lineage>
</organism>
<keyword evidence="1" id="KW-0732">Signal</keyword>
<feature type="chain" id="PRO_5040223956" evidence="1">
    <location>
        <begin position="17"/>
        <end position="80"/>
    </location>
</feature>
<name>A0A9N9LW33_9HELO</name>
<reference evidence="2" key="1">
    <citation type="submission" date="2021-07" db="EMBL/GenBank/DDBJ databases">
        <authorList>
            <person name="Durling M."/>
        </authorList>
    </citation>
    <scope>NUCLEOTIDE SEQUENCE</scope>
</reference>
<dbReference type="Proteomes" id="UP000701801">
    <property type="component" value="Unassembled WGS sequence"/>
</dbReference>
<sequence length="80" mass="8803">MQVIYAIVALATIAAATPTSQVPGDMILITVNPNNPLKDQGCNYMEYNRGERGGGGGWFCLLHEWINSLPYYICAKELEP</sequence>
<protein>
    <submittedName>
        <fullName evidence="2">Uncharacterized protein</fullName>
    </submittedName>
</protein>
<proteinExistence type="predicted"/>
<accession>A0A9N9LW33</accession>
<feature type="signal peptide" evidence="1">
    <location>
        <begin position="1"/>
        <end position="16"/>
    </location>
</feature>
<evidence type="ECO:0000256" key="1">
    <source>
        <dbReference type="SAM" id="SignalP"/>
    </source>
</evidence>
<keyword evidence="3" id="KW-1185">Reference proteome</keyword>
<gene>
    <name evidence="2" type="ORF">HYALB_00013701</name>
</gene>
<dbReference type="EMBL" id="CAJVRM010000575">
    <property type="protein sequence ID" value="CAG8982219.1"/>
    <property type="molecule type" value="Genomic_DNA"/>
</dbReference>
<comment type="caution">
    <text evidence="2">The sequence shown here is derived from an EMBL/GenBank/DDBJ whole genome shotgun (WGS) entry which is preliminary data.</text>
</comment>
<dbReference type="AlphaFoldDB" id="A0A9N9LW33"/>